<dbReference type="CDD" id="cd01335">
    <property type="entry name" value="Radical_SAM"/>
    <property type="match status" value="1"/>
</dbReference>
<name>A0A015UJG5_BACFG</name>
<dbReference type="InterPro" id="IPR012726">
    <property type="entry name" value="ThiH"/>
</dbReference>
<dbReference type="RefSeq" id="WP_032588155.1">
    <property type="nucleotide sequence ID" value="NZ_JGCY01000322.1"/>
</dbReference>
<dbReference type="InterPro" id="IPR007197">
    <property type="entry name" value="rSAM"/>
</dbReference>
<reference evidence="8 9" key="1">
    <citation type="submission" date="2014-02" db="EMBL/GenBank/DDBJ databases">
        <authorList>
            <person name="Sears C."/>
            <person name="Carroll K."/>
            <person name="Sack B.R."/>
            <person name="Qadri F."/>
            <person name="Myers L.L."/>
            <person name="Chung G.-T."/>
            <person name="Escheverria P."/>
            <person name="Fraser C.M."/>
            <person name="Sadzewicz L."/>
            <person name="Shefchek K.A."/>
            <person name="Tallon L."/>
            <person name="Das S.P."/>
            <person name="Daugherty S."/>
            <person name="Mongodin E.F."/>
        </authorList>
    </citation>
    <scope>NUCLEOTIDE SEQUENCE [LARGE SCALE GENOMIC DNA]</scope>
    <source>
        <strain evidence="9">3988T(B)14</strain>
    </source>
</reference>
<keyword evidence="3" id="KW-0949">S-adenosyl-L-methionine</keyword>
<dbReference type="InterPro" id="IPR058240">
    <property type="entry name" value="rSAM_sf"/>
</dbReference>
<feature type="domain" description="Radical SAM core" evidence="7">
    <location>
        <begin position="69"/>
        <end position="300"/>
    </location>
</feature>
<dbReference type="PATRIC" id="fig|1339315.3.peg.2853"/>
<dbReference type="SFLD" id="SFLDG01081">
    <property type="entry name" value="cleavage_of_the_Ca-Cb_bond_in"/>
    <property type="match status" value="1"/>
</dbReference>
<dbReference type="PANTHER" id="PTHR43583:SF1">
    <property type="entry name" value="2-IMINOACETATE SYNTHASE"/>
    <property type="match status" value="1"/>
</dbReference>
<dbReference type="Gene3D" id="3.20.20.70">
    <property type="entry name" value="Aldolase class I"/>
    <property type="match status" value="1"/>
</dbReference>
<comment type="caution">
    <text evidence="8">The sequence shown here is derived from an EMBL/GenBank/DDBJ whole genome shotgun (WGS) entry which is preliminary data.</text>
</comment>
<accession>A0A015UJG5</accession>
<evidence type="ECO:0000256" key="5">
    <source>
        <dbReference type="ARBA" id="ARBA00023004"/>
    </source>
</evidence>
<dbReference type="SFLD" id="SFLDG01060">
    <property type="entry name" value="BATS_domain_containing"/>
    <property type="match status" value="1"/>
</dbReference>
<dbReference type="Pfam" id="PF06968">
    <property type="entry name" value="BATS"/>
    <property type="match status" value="1"/>
</dbReference>
<dbReference type="GO" id="GO:0003824">
    <property type="term" value="F:catalytic activity"/>
    <property type="evidence" value="ECO:0007669"/>
    <property type="project" value="InterPro"/>
</dbReference>
<dbReference type="AlphaFoldDB" id="A0A015UJG5"/>
<dbReference type="PANTHER" id="PTHR43583">
    <property type="entry name" value="2-IMINOACETATE SYNTHASE"/>
    <property type="match status" value="1"/>
</dbReference>
<dbReference type="EMBL" id="JGCY01000322">
    <property type="protein sequence ID" value="EXY74083.1"/>
    <property type="molecule type" value="Genomic_DNA"/>
</dbReference>
<gene>
    <name evidence="8" type="primary">thiH</name>
    <name evidence="8" type="ORF">M124_2138</name>
</gene>
<evidence type="ECO:0000256" key="6">
    <source>
        <dbReference type="ARBA" id="ARBA00023014"/>
    </source>
</evidence>
<evidence type="ECO:0000313" key="8">
    <source>
        <dbReference type="EMBL" id="EXY74083.1"/>
    </source>
</evidence>
<dbReference type="SFLD" id="SFLDF00301">
    <property type="entry name" value="2-iminoacetate_synthase_(ThiH)"/>
    <property type="match status" value="1"/>
</dbReference>
<organism evidence="8 9">
    <name type="scientific">Bacteroides fragilis str. 3988T(B)14</name>
    <dbReference type="NCBI Taxonomy" id="1339315"/>
    <lineage>
        <taxon>Bacteria</taxon>
        <taxon>Pseudomonadati</taxon>
        <taxon>Bacteroidota</taxon>
        <taxon>Bacteroidia</taxon>
        <taxon>Bacteroidales</taxon>
        <taxon>Bacteroidaceae</taxon>
        <taxon>Bacteroides</taxon>
    </lineage>
</organism>
<dbReference type="InterPro" id="IPR010722">
    <property type="entry name" value="BATS_dom"/>
</dbReference>
<dbReference type="GO" id="GO:0005506">
    <property type="term" value="F:iron ion binding"/>
    <property type="evidence" value="ECO:0007669"/>
    <property type="project" value="InterPro"/>
</dbReference>
<evidence type="ECO:0000313" key="9">
    <source>
        <dbReference type="Proteomes" id="UP000020529"/>
    </source>
</evidence>
<proteinExistence type="predicted"/>
<dbReference type="InterPro" id="IPR013785">
    <property type="entry name" value="Aldolase_TIM"/>
</dbReference>
<evidence type="ECO:0000256" key="4">
    <source>
        <dbReference type="ARBA" id="ARBA00022723"/>
    </source>
</evidence>
<dbReference type="SFLD" id="SFLDS00029">
    <property type="entry name" value="Radical_SAM"/>
    <property type="match status" value="1"/>
</dbReference>
<dbReference type="SUPFAM" id="SSF102114">
    <property type="entry name" value="Radical SAM enzymes"/>
    <property type="match status" value="1"/>
</dbReference>
<dbReference type="GO" id="GO:0051539">
    <property type="term" value="F:4 iron, 4 sulfur cluster binding"/>
    <property type="evidence" value="ECO:0007669"/>
    <property type="project" value="UniProtKB-KW"/>
</dbReference>
<keyword evidence="6" id="KW-0411">Iron-sulfur</keyword>
<evidence type="ECO:0000256" key="1">
    <source>
        <dbReference type="ARBA" id="ARBA00001966"/>
    </source>
</evidence>
<dbReference type="InterPro" id="IPR034428">
    <property type="entry name" value="ThiH/NoCL/HydG-like"/>
</dbReference>
<keyword evidence="5" id="KW-0408">Iron</keyword>
<keyword evidence="2" id="KW-0004">4Fe-4S</keyword>
<evidence type="ECO:0000256" key="2">
    <source>
        <dbReference type="ARBA" id="ARBA00022485"/>
    </source>
</evidence>
<dbReference type="NCBIfam" id="TIGR02351">
    <property type="entry name" value="thiH"/>
    <property type="match status" value="1"/>
</dbReference>
<protein>
    <submittedName>
        <fullName evidence="8">Thiazole biosynthesis protein ThiH</fullName>
    </submittedName>
</protein>
<dbReference type="PROSITE" id="PS51918">
    <property type="entry name" value="RADICAL_SAM"/>
    <property type="match status" value="1"/>
</dbReference>
<dbReference type="SMART" id="SM00876">
    <property type="entry name" value="BATS"/>
    <property type="match status" value="1"/>
</dbReference>
<comment type="cofactor">
    <cofactor evidence="1">
        <name>[4Fe-4S] cluster</name>
        <dbReference type="ChEBI" id="CHEBI:49883"/>
    </cofactor>
</comment>
<sequence length="374" mass="42967">MFSDELEKISWEKTTKAIYSKTDADVRRALSKEHCDVNDFMALISPAAAPYLETMARLSRKYTMERFGKTISMFVPLYITNSCTNSCVYCGFNHNNPMKRTILTEEEMVNEYKAIKKLAPFENLLLVTGENPAKAGVDYIERALLLAKPYFANLQIEVMPLKAEEYERLTHAGLNGVICFQETYNKANYNIYHPRGMKSKFEWRVNGFDRMGQAGVHKIGMGVLIGLEEWRTDITMMAYHLRYLQKHYWKTKYSVNFPRMRPSENGGFQPNVVMNDRELAQVTFAMRIFDHDVDISYSTRESAAFRNHMATLGVTTMSAESKTEPGGYFTYPQALEQFHVSDERKAVEGDAALRSLGRIPVYKDWDTALTLPQC</sequence>
<dbReference type="GO" id="GO:0009228">
    <property type="term" value="P:thiamine biosynthetic process"/>
    <property type="evidence" value="ECO:0007669"/>
    <property type="project" value="InterPro"/>
</dbReference>
<keyword evidence="4" id="KW-0479">Metal-binding</keyword>
<evidence type="ECO:0000259" key="7">
    <source>
        <dbReference type="PROSITE" id="PS51918"/>
    </source>
</evidence>
<dbReference type="Pfam" id="PF04055">
    <property type="entry name" value="Radical_SAM"/>
    <property type="match status" value="1"/>
</dbReference>
<evidence type="ECO:0000256" key="3">
    <source>
        <dbReference type="ARBA" id="ARBA00022691"/>
    </source>
</evidence>
<dbReference type="Proteomes" id="UP000020529">
    <property type="component" value="Unassembled WGS sequence"/>
</dbReference>